<feature type="short sequence motif" description="Q motif" evidence="9">
    <location>
        <begin position="154"/>
        <end position="182"/>
    </location>
</feature>
<dbReference type="InterPro" id="IPR044763">
    <property type="entry name" value="Ded1/Dbp1_DEADc"/>
</dbReference>
<dbReference type="InterPro" id="IPR027417">
    <property type="entry name" value="P-loop_NTPase"/>
</dbReference>
<dbReference type="GO" id="GO:0003724">
    <property type="term" value="F:RNA helicase activity"/>
    <property type="evidence" value="ECO:0007669"/>
    <property type="project" value="UniProtKB-EC"/>
</dbReference>
<keyword evidence="15" id="KW-1185">Reference proteome</keyword>
<dbReference type="GO" id="GO:0016787">
    <property type="term" value="F:hydrolase activity"/>
    <property type="evidence" value="ECO:0007669"/>
    <property type="project" value="UniProtKB-KW"/>
</dbReference>
<dbReference type="PROSITE" id="PS51195">
    <property type="entry name" value="Q_MOTIF"/>
    <property type="match status" value="1"/>
</dbReference>
<keyword evidence="3" id="KW-0378">Hydrolase</keyword>
<feature type="compositionally biased region" description="Polar residues" evidence="10">
    <location>
        <begin position="35"/>
        <end position="45"/>
    </location>
</feature>
<dbReference type="EMBL" id="JAKUCV010001914">
    <property type="protein sequence ID" value="KAJ4844616.1"/>
    <property type="molecule type" value="Genomic_DNA"/>
</dbReference>
<dbReference type="SMART" id="SM00490">
    <property type="entry name" value="HELICc"/>
    <property type="match status" value="1"/>
</dbReference>
<evidence type="ECO:0000256" key="6">
    <source>
        <dbReference type="ARBA" id="ARBA00022884"/>
    </source>
</evidence>
<feature type="compositionally biased region" description="Pro residues" evidence="10">
    <location>
        <begin position="49"/>
        <end position="61"/>
    </location>
</feature>
<sequence length="643" mass="70841">MTWEDDDFAPESAHRHHTRPTRPTYIPPHLRTINPHYTSPPQHSRSPYFPEPTPFRRPPLLNPSGSSSSRRGGRWRRGGGAPRGTDAPRRSPAPRFLPPKHYPYDDLSEKLDELKVVEEDAVDGASSKGNAINFEAYDDIPVEASGENVPEAVESFGEIELSEGLKENIRRCKYAKPTPIQKHAIPIAVAGRDLMACAQTGSGKTAAFCFPIISGILKNENWVKVAGSGRRGGTRVAYPSALILAPTRELSCQIYEEARKFGYNTGVKIVVVYGGAPIVQQFRNLEKGVDLLVATPGRLVDMIERAKVSLSMIRYLAIDEADQMLDMGFEPQIRKIVQQNGMPPAGKRQTMLFSATFPDEIQRLASDFLSDYIFLTVGRVGSSTDLIAQRIELVQDIDKRNHLKNILRAQRDNEPFGKSSLTLIFVETKRGADSLKHWLSTSGFAAVAIHGDKVQMEREQALKAFKRGATPILVATDVASRGLDIPHVSHVINFDLPKDIDSYVHRIGRTGRAGRSGLATAFFSDKNMPLAKALAELMKESNQDVPSWLSQYAERSFNDVGQGRRYGGSKFGAHDFRNDSYIGNGNSDYSSAYYGGDSMVDSHSSPTRVGYVSPTFGVRADFYGPASHGTGFGQEPVVAGGWE</sequence>
<evidence type="ECO:0000256" key="7">
    <source>
        <dbReference type="ARBA" id="ARBA00024358"/>
    </source>
</evidence>
<dbReference type="AlphaFoldDB" id="A0A9Q0G7K7"/>
<protein>
    <recommendedName>
        <fullName evidence="1">RNA helicase</fullName>
        <ecNumber evidence="1">3.6.4.13</ecNumber>
    </recommendedName>
</protein>
<dbReference type="GO" id="GO:0005524">
    <property type="term" value="F:ATP binding"/>
    <property type="evidence" value="ECO:0007669"/>
    <property type="project" value="UniProtKB-KW"/>
</dbReference>
<accession>A0A9Q0G7K7</accession>
<dbReference type="InterPro" id="IPR014001">
    <property type="entry name" value="Helicase_ATP-bd"/>
</dbReference>
<name>A0A9Q0G7K7_9ROSI</name>
<reference evidence="14" key="2">
    <citation type="journal article" date="2023" name="Plants (Basel)">
        <title>Annotation of the Turnera subulata (Passifloraceae) Draft Genome Reveals the S-Locus Evolved after the Divergence of Turneroideae from Passifloroideae in a Stepwise Manner.</title>
        <authorList>
            <person name="Henning P.M."/>
            <person name="Roalson E.H."/>
            <person name="Mir W."/>
            <person name="McCubbin A.G."/>
            <person name="Shore J.S."/>
        </authorList>
    </citation>
    <scope>NUCLEOTIDE SEQUENCE</scope>
    <source>
        <strain evidence="14">F60SS</strain>
    </source>
</reference>
<reference evidence="14" key="1">
    <citation type="submission" date="2022-02" db="EMBL/GenBank/DDBJ databases">
        <authorList>
            <person name="Henning P.M."/>
            <person name="McCubbin A.G."/>
            <person name="Shore J.S."/>
        </authorList>
    </citation>
    <scope>NUCLEOTIDE SEQUENCE</scope>
    <source>
        <strain evidence="14">F60SS</strain>
        <tissue evidence="14">Leaves</tissue>
    </source>
</reference>
<evidence type="ECO:0000256" key="9">
    <source>
        <dbReference type="PROSITE-ProRule" id="PRU00552"/>
    </source>
</evidence>
<dbReference type="PANTHER" id="PTHR47958">
    <property type="entry name" value="ATP-DEPENDENT RNA HELICASE DBP3"/>
    <property type="match status" value="1"/>
</dbReference>
<evidence type="ECO:0000256" key="4">
    <source>
        <dbReference type="ARBA" id="ARBA00022806"/>
    </source>
</evidence>
<evidence type="ECO:0000256" key="5">
    <source>
        <dbReference type="ARBA" id="ARBA00022840"/>
    </source>
</evidence>
<feature type="domain" description="Helicase ATP-binding" evidence="11">
    <location>
        <begin position="185"/>
        <end position="375"/>
    </location>
</feature>
<organism evidence="14 15">
    <name type="scientific">Turnera subulata</name>
    <dbReference type="NCBI Taxonomy" id="218843"/>
    <lineage>
        <taxon>Eukaryota</taxon>
        <taxon>Viridiplantae</taxon>
        <taxon>Streptophyta</taxon>
        <taxon>Embryophyta</taxon>
        <taxon>Tracheophyta</taxon>
        <taxon>Spermatophyta</taxon>
        <taxon>Magnoliopsida</taxon>
        <taxon>eudicotyledons</taxon>
        <taxon>Gunneridae</taxon>
        <taxon>Pentapetalae</taxon>
        <taxon>rosids</taxon>
        <taxon>fabids</taxon>
        <taxon>Malpighiales</taxon>
        <taxon>Passifloraceae</taxon>
        <taxon>Turnera</taxon>
    </lineage>
</organism>
<dbReference type="PROSITE" id="PS51194">
    <property type="entry name" value="HELICASE_CTER"/>
    <property type="match status" value="1"/>
</dbReference>
<comment type="catalytic activity">
    <reaction evidence="8">
        <text>ATP + H2O = ADP + phosphate + H(+)</text>
        <dbReference type="Rhea" id="RHEA:13065"/>
        <dbReference type="ChEBI" id="CHEBI:15377"/>
        <dbReference type="ChEBI" id="CHEBI:15378"/>
        <dbReference type="ChEBI" id="CHEBI:30616"/>
        <dbReference type="ChEBI" id="CHEBI:43474"/>
        <dbReference type="ChEBI" id="CHEBI:456216"/>
        <dbReference type="EC" id="3.6.4.13"/>
    </reaction>
</comment>
<dbReference type="FunFam" id="3.40.50.300:FF:000008">
    <property type="entry name" value="ATP-dependent RNA helicase RhlB"/>
    <property type="match status" value="1"/>
</dbReference>
<keyword evidence="5" id="KW-0067">ATP-binding</keyword>
<keyword evidence="6" id="KW-0694">RNA-binding</keyword>
<keyword evidence="4 14" id="KW-0347">Helicase</keyword>
<dbReference type="PROSITE" id="PS51192">
    <property type="entry name" value="HELICASE_ATP_BIND_1"/>
    <property type="match status" value="1"/>
</dbReference>
<proteinExistence type="inferred from homology"/>
<gene>
    <name evidence="14" type="primary">RH52_2</name>
    <name evidence="14" type="ORF">Tsubulata_023442</name>
</gene>
<dbReference type="Pfam" id="PF00270">
    <property type="entry name" value="DEAD"/>
    <property type="match status" value="1"/>
</dbReference>
<evidence type="ECO:0000256" key="2">
    <source>
        <dbReference type="ARBA" id="ARBA00022741"/>
    </source>
</evidence>
<dbReference type="SUPFAM" id="SSF52540">
    <property type="entry name" value="P-loop containing nucleoside triphosphate hydrolases"/>
    <property type="match status" value="1"/>
</dbReference>
<dbReference type="Proteomes" id="UP001141552">
    <property type="component" value="Unassembled WGS sequence"/>
</dbReference>
<dbReference type="SMART" id="SM00487">
    <property type="entry name" value="DEXDc"/>
    <property type="match status" value="1"/>
</dbReference>
<comment type="similarity">
    <text evidence="7">Belongs to the DEAD box helicase family. DDX3/DED1 subfamily.</text>
</comment>
<evidence type="ECO:0000256" key="3">
    <source>
        <dbReference type="ARBA" id="ARBA00022801"/>
    </source>
</evidence>
<dbReference type="Pfam" id="PF00271">
    <property type="entry name" value="Helicase_C"/>
    <property type="match status" value="1"/>
</dbReference>
<dbReference type="OrthoDB" id="196131at2759"/>
<feature type="region of interest" description="Disordered" evidence="10">
    <location>
        <begin position="1"/>
        <end position="101"/>
    </location>
</feature>
<dbReference type="CDD" id="cd17967">
    <property type="entry name" value="DEADc_DDX3_DDX4"/>
    <property type="match status" value="1"/>
</dbReference>
<feature type="domain" description="DEAD-box RNA helicase Q" evidence="13">
    <location>
        <begin position="154"/>
        <end position="182"/>
    </location>
</feature>
<dbReference type="FunFam" id="3.40.50.300:FF:000397">
    <property type="entry name" value="Probable ATP-dependent RNA helicase DDX4"/>
    <property type="match status" value="1"/>
</dbReference>
<comment type="caution">
    <text evidence="14">The sequence shown here is derived from an EMBL/GenBank/DDBJ whole genome shotgun (WGS) entry which is preliminary data.</text>
</comment>
<dbReference type="Gene3D" id="3.40.50.300">
    <property type="entry name" value="P-loop containing nucleotide triphosphate hydrolases"/>
    <property type="match status" value="2"/>
</dbReference>
<dbReference type="InterPro" id="IPR001650">
    <property type="entry name" value="Helicase_C-like"/>
</dbReference>
<evidence type="ECO:0000256" key="10">
    <source>
        <dbReference type="SAM" id="MobiDB-lite"/>
    </source>
</evidence>
<dbReference type="EC" id="3.6.4.13" evidence="1"/>
<dbReference type="InterPro" id="IPR011545">
    <property type="entry name" value="DEAD/DEAH_box_helicase_dom"/>
</dbReference>
<keyword evidence="2" id="KW-0547">Nucleotide-binding</keyword>
<evidence type="ECO:0000259" key="12">
    <source>
        <dbReference type="PROSITE" id="PS51194"/>
    </source>
</evidence>
<feature type="domain" description="Helicase C-terminal" evidence="12">
    <location>
        <begin position="402"/>
        <end position="553"/>
    </location>
</feature>
<evidence type="ECO:0000259" key="11">
    <source>
        <dbReference type="PROSITE" id="PS51192"/>
    </source>
</evidence>
<dbReference type="CDD" id="cd18787">
    <property type="entry name" value="SF2_C_DEAD"/>
    <property type="match status" value="1"/>
</dbReference>
<dbReference type="GO" id="GO:0003723">
    <property type="term" value="F:RNA binding"/>
    <property type="evidence" value="ECO:0007669"/>
    <property type="project" value="UniProtKB-KW"/>
</dbReference>
<evidence type="ECO:0000313" key="14">
    <source>
        <dbReference type="EMBL" id="KAJ4844616.1"/>
    </source>
</evidence>
<evidence type="ECO:0000259" key="13">
    <source>
        <dbReference type="PROSITE" id="PS51195"/>
    </source>
</evidence>
<dbReference type="InterPro" id="IPR014014">
    <property type="entry name" value="RNA_helicase_DEAD_Q_motif"/>
</dbReference>
<evidence type="ECO:0000313" key="15">
    <source>
        <dbReference type="Proteomes" id="UP001141552"/>
    </source>
</evidence>
<evidence type="ECO:0000256" key="1">
    <source>
        <dbReference type="ARBA" id="ARBA00012552"/>
    </source>
</evidence>
<evidence type="ECO:0000256" key="8">
    <source>
        <dbReference type="ARBA" id="ARBA00047984"/>
    </source>
</evidence>